<proteinExistence type="predicted"/>
<feature type="compositionally biased region" description="Low complexity" evidence="1">
    <location>
        <begin position="14"/>
        <end position="51"/>
    </location>
</feature>
<evidence type="ECO:0000313" key="2">
    <source>
        <dbReference type="EMBL" id="KAK0521874.1"/>
    </source>
</evidence>
<feature type="region of interest" description="Disordered" evidence="1">
    <location>
        <begin position="310"/>
        <end position="329"/>
    </location>
</feature>
<organism evidence="2 3">
    <name type="scientific">Tilletia horrida</name>
    <dbReference type="NCBI Taxonomy" id="155126"/>
    <lineage>
        <taxon>Eukaryota</taxon>
        <taxon>Fungi</taxon>
        <taxon>Dikarya</taxon>
        <taxon>Basidiomycota</taxon>
        <taxon>Ustilaginomycotina</taxon>
        <taxon>Exobasidiomycetes</taxon>
        <taxon>Tilletiales</taxon>
        <taxon>Tilletiaceae</taxon>
        <taxon>Tilletia</taxon>
    </lineage>
</organism>
<feature type="region of interest" description="Disordered" evidence="1">
    <location>
        <begin position="1"/>
        <end position="201"/>
    </location>
</feature>
<feature type="compositionally biased region" description="Basic and acidic residues" evidence="1">
    <location>
        <begin position="167"/>
        <end position="179"/>
    </location>
</feature>
<dbReference type="AlphaFoldDB" id="A0AAN6G7U4"/>
<evidence type="ECO:0000256" key="1">
    <source>
        <dbReference type="SAM" id="MobiDB-lite"/>
    </source>
</evidence>
<protein>
    <submittedName>
        <fullName evidence="2">Uncharacterized protein</fullName>
    </submittedName>
</protein>
<gene>
    <name evidence="2" type="ORF">OC842_006642</name>
</gene>
<accession>A0AAN6G7U4</accession>
<comment type="caution">
    <text evidence="2">The sequence shown here is derived from an EMBL/GenBank/DDBJ whole genome shotgun (WGS) entry which is preliminary data.</text>
</comment>
<dbReference type="EMBL" id="JAPDMQ010000632">
    <property type="protein sequence ID" value="KAK0521874.1"/>
    <property type="molecule type" value="Genomic_DNA"/>
</dbReference>
<feature type="region of interest" description="Disordered" evidence="1">
    <location>
        <begin position="340"/>
        <end position="362"/>
    </location>
</feature>
<feature type="compositionally biased region" description="Acidic residues" evidence="1">
    <location>
        <begin position="319"/>
        <end position="329"/>
    </location>
</feature>
<reference evidence="2" key="1">
    <citation type="journal article" date="2023" name="PhytoFront">
        <title>Draft Genome Resources of Seven Strains of Tilletia horrida, Causal Agent of Kernel Smut of Rice.</title>
        <authorList>
            <person name="Khanal S."/>
            <person name="Antony Babu S."/>
            <person name="Zhou X.G."/>
        </authorList>
    </citation>
    <scope>NUCLEOTIDE SEQUENCE</scope>
    <source>
        <strain evidence="2">TX3</strain>
    </source>
</reference>
<dbReference type="Proteomes" id="UP001176521">
    <property type="component" value="Unassembled WGS sequence"/>
</dbReference>
<feature type="compositionally biased region" description="Acidic residues" evidence="1">
    <location>
        <begin position="70"/>
        <end position="79"/>
    </location>
</feature>
<keyword evidence="3" id="KW-1185">Reference proteome</keyword>
<sequence>MSDYHFISSSPLGASTPDPSSPLSSTASLSAPPSPSPASASAAPVPGSPASDEAEEYDSPPRSSSPPPASDEDGEDLNEPEPPSSDGPDNGADLADFIVQGIESDSEDDAGTSEDEGEAQFTQESHSTYGGGDANAEQQLAESDPDGEFVPAGEAPVVTGATINDVGEDHAVDAEHPGSDEDEEGAGLIESAAEPAEHGAEPDVVDEHAGDAQVAALDEAADLVADHETEGADQHMAGSLDHGAPEDVPEHAVLDGHVGDDLGEHAVLDEHVGEVLHNDALDVHAGDFVEHAPGLDVNAHAVLAEHADSAVEEHAGSVEEQEEDGDDDSDFEIVHVNTAPKRAASEGADVNQPAPKKKHTEMETMRVKIKAAVVCKWIHDDRELEPLGPWEHNDENYQLVAGRPNIYHARRLTNGMIQIQLFGGTWVPSYDVNLRRDVRAPTCDICYYRQIELLVVAPGSGGA</sequence>
<feature type="compositionally biased region" description="Acidic residues" evidence="1">
    <location>
        <begin position="104"/>
        <end position="118"/>
    </location>
</feature>
<evidence type="ECO:0000313" key="3">
    <source>
        <dbReference type="Proteomes" id="UP001176521"/>
    </source>
</evidence>
<name>A0AAN6G7U4_9BASI</name>